<proteinExistence type="predicted"/>
<comment type="caution">
    <text evidence="1">The sequence shown here is derived from an EMBL/GenBank/DDBJ whole genome shotgun (WGS) entry which is preliminary data.</text>
</comment>
<dbReference type="AlphaFoldDB" id="G5JCQ9"/>
<protein>
    <submittedName>
        <fullName evidence="1">Uncharacterized protein</fullName>
    </submittedName>
</protein>
<organism evidence="1 2">
    <name type="scientific">Crocosphaera watsonii WH 0003</name>
    <dbReference type="NCBI Taxonomy" id="423471"/>
    <lineage>
        <taxon>Bacteria</taxon>
        <taxon>Bacillati</taxon>
        <taxon>Cyanobacteriota</taxon>
        <taxon>Cyanophyceae</taxon>
        <taxon>Oscillatoriophycideae</taxon>
        <taxon>Chroococcales</taxon>
        <taxon>Aphanothecaceae</taxon>
        <taxon>Crocosphaera</taxon>
    </lineage>
</organism>
<reference evidence="1 2" key="1">
    <citation type="journal article" date="2011" name="Front. Microbiol.">
        <title>Two Strains of Crocosphaera watsonii with Highly Conserved Genomes are Distinguished by Strain-Specific Features.</title>
        <authorList>
            <person name="Bench S.R."/>
            <person name="Ilikchyan I.N."/>
            <person name="Tripp H.J."/>
            <person name="Zehr J.P."/>
        </authorList>
    </citation>
    <scope>NUCLEOTIDE SEQUENCE [LARGE SCALE GENOMIC DNA]</scope>
    <source>
        <strain evidence="1 2">WH 0003</strain>
    </source>
</reference>
<gene>
    <name evidence="1" type="ORF">CWATWH0003_5210</name>
</gene>
<name>G5JCQ9_CROWT</name>
<sequence length="42" mass="4645">MKPHIKEAIKDSAGLRIRFKLSGGEGFDLHNTVLILGKNLAR</sequence>
<dbReference type="Proteomes" id="UP000003477">
    <property type="component" value="Unassembled WGS sequence"/>
</dbReference>
<dbReference type="PATRIC" id="fig|423471.3.peg.4866"/>
<evidence type="ECO:0000313" key="1">
    <source>
        <dbReference type="EMBL" id="EHJ10024.1"/>
    </source>
</evidence>
<evidence type="ECO:0000313" key="2">
    <source>
        <dbReference type="Proteomes" id="UP000003477"/>
    </source>
</evidence>
<dbReference type="EMBL" id="AESD01000802">
    <property type="protein sequence ID" value="EHJ10024.1"/>
    <property type="molecule type" value="Genomic_DNA"/>
</dbReference>
<accession>G5JCQ9</accession>